<reference evidence="4 5" key="1">
    <citation type="journal article" date="2017" name="BMC Genomics">
        <title>Comparative genomic and phylogenomic analyses of the Bifidobacteriaceae family.</title>
        <authorList>
            <person name="Lugli G.A."/>
            <person name="Milani C."/>
            <person name="Turroni F."/>
            <person name="Duranti S."/>
            <person name="Mancabelli L."/>
            <person name="Mangifesta M."/>
            <person name="Ferrario C."/>
            <person name="Modesto M."/>
            <person name="Mattarelli P."/>
            <person name="Jiri K."/>
            <person name="van Sinderen D."/>
            <person name="Ventura M."/>
        </authorList>
    </citation>
    <scope>NUCLEOTIDE SEQUENCE [LARGE SCALE GENOMIC DNA]</scope>
    <source>
        <strain evidence="4 5">DSM 24744</strain>
    </source>
</reference>
<dbReference type="AlphaFoldDB" id="A0A261F1U5"/>
<dbReference type="Proteomes" id="UP000216454">
    <property type="component" value="Unassembled WGS sequence"/>
</dbReference>
<dbReference type="Gene3D" id="3.40.50.410">
    <property type="entry name" value="von Willebrand factor, type A domain"/>
    <property type="match status" value="1"/>
</dbReference>
<dbReference type="InterPro" id="IPR002035">
    <property type="entry name" value="VWF_A"/>
</dbReference>
<dbReference type="CDD" id="cd00198">
    <property type="entry name" value="vWFA"/>
    <property type="match status" value="1"/>
</dbReference>
<dbReference type="OrthoDB" id="9814325at2"/>
<gene>
    <name evidence="4" type="ORF">PSSU_0514</name>
</gene>
<evidence type="ECO:0000259" key="3">
    <source>
        <dbReference type="PROSITE" id="PS50234"/>
    </source>
</evidence>
<keyword evidence="2" id="KW-0472">Membrane</keyword>
<organism evidence="4 5">
    <name type="scientific">Pseudoscardovia suis</name>
    <dbReference type="NCBI Taxonomy" id="987063"/>
    <lineage>
        <taxon>Bacteria</taxon>
        <taxon>Bacillati</taxon>
        <taxon>Actinomycetota</taxon>
        <taxon>Actinomycetes</taxon>
        <taxon>Bifidobacteriales</taxon>
        <taxon>Bifidobacteriaceae</taxon>
        <taxon>Pseudoscardovia</taxon>
    </lineage>
</organism>
<keyword evidence="5" id="KW-1185">Reference proteome</keyword>
<dbReference type="EMBL" id="MWWQ01000005">
    <property type="protein sequence ID" value="OZG52896.1"/>
    <property type="molecule type" value="Genomic_DNA"/>
</dbReference>
<evidence type="ECO:0000256" key="2">
    <source>
        <dbReference type="SAM" id="Phobius"/>
    </source>
</evidence>
<keyword evidence="2" id="KW-1133">Transmembrane helix</keyword>
<proteinExistence type="predicted"/>
<accession>A0A261F1U5</accession>
<comment type="caution">
    <text evidence="4">The sequence shown here is derived from an EMBL/GenBank/DDBJ whole genome shotgun (WGS) entry which is preliminary data.</text>
</comment>
<name>A0A261F1U5_9BIFI</name>
<feature type="transmembrane region" description="Helical" evidence="2">
    <location>
        <begin position="12"/>
        <end position="30"/>
    </location>
</feature>
<evidence type="ECO:0000313" key="4">
    <source>
        <dbReference type="EMBL" id="OZG52896.1"/>
    </source>
</evidence>
<feature type="transmembrane region" description="Helical" evidence="2">
    <location>
        <begin position="317"/>
        <end position="335"/>
    </location>
</feature>
<dbReference type="InterPro" id="IPR036465">
    <property type="entry name" value="vWFA_dom_sf"/>
</dbReference>
<sequence>MRFTWEPTLGWPVAIVASVVVAAVTIALAVRAHKQAPNVDSTAVDWGRRCAISAVIVVMLLGPATTVQSTTRAVSATDVVIAVDITGSMAVQDAKYPDSGGSAVTRITAARYAVDTIVNLYPDSSFAALSFGGSTTLGLPLTPDTYAVESWGDNLQTEPTGISSGSNPSSPLDGLTTVLSDMRKQHANDTIVLYYISDGEQTSDEQRQSFSSLRAYVDDAVTVGVGSDDGGQVPQLRTGLRAGDALPNGTTWVPDPDTGQPAVSKRDSQTMSQIADELSGTYQAIDANTPVSYPHSGASAGDYRMVQIDKPTTTTNAIVWPFAFVLAALLIWEAIAHARTSRRLL</sequence>
<evidence type="ECO:0000256" key="1">
    <source>
        <dbReference type="SAM" id="MobiDB-lite"/>
    </source>
</evidence>
<feature type="region of interest" description="Disordered" evidence="1">
    <location>
        <begin position="240"/>
        <end position="264"/>
    </location>
</feature>
<evidence type="ECO:0000313" key="5">
    <source>
        <dbReference type="Proteomes" id="UP000216454"/>
    </source>
</evidence>
<keyword evidence="2" id="KW-0812">Transmembrane</keyword>
<dbReference type="SUPFAM" id="SSF53300">
    <property type="entry name" value="vWA-like"/>
    <property type="match status" value="1"/>
</dbReference>
<dbReference type="PROSITE" id="PS50234">
    <property type="entry name" value="VWFA"/>
    <property type="match status" value="1"/>
</dbReference>
<feature type="domain" description="VWFA" evidence="3">
    <location>
        <begin position="78"/>
        <end position="278"/>
    </location>
</feature>
<protein>
    <submittedName>
        <fullName evidence="4">VWA domain-containing protein</fullName>
    </submittedName>
</protein>
<dbReference type="RefSeq" id="WP_094690817.1">
    <property type="nucleotide sequence ID" value="NZ_MWWQ01000005.1"/>
</dbReference>